<dbReference type="PANTHER" id="PTHR48106:SF8">
    <property type="entry name" value="OS02G0805600 PROTEIN"/>
    <property type="match status" value="1"/>
</dbReference>
<evidence type="ECO:0000256" key="1">
    <source>
        <dbReference type="ARBA" id="ARBA00022857"/>
    </source>
</evidence>
<dbReference type="GO" id="GO:0016651">
    <property type="term" value="F:oxidoreductase activity, acting on NAD(P)H"/>
    <property type="evidence" value="ECO:0007669"/>
    <property type="project" value="TreeGrafter"/>
</dbReference>
<evidence type="ECO:0000313" key="4">
    <source>
        <dbReference type="EMBL" id="KUZ97637.1"/>
    </source>
</evidence>
<name>A0AAP1C7L7_9BURK</name>
<dbReference type="CDD" id="cd05276">
    <property type="entry name" value="p53_inducible_oxidoreductase"/>
    <property type="match status" value="1"/>
</dbReference>
<dbReference type="InterPro" id="IPR011032">
    <property type="entry name" value="GroES-like_sf"/>
</dbReference>
<dbReference type="InterPro" id="IPR014189">
    <property type="entry name" value="Quinone_OxRdtase_PIG3"/>
</dbReference>
<evidence type="ECO:0000313" key="5">
    <source>
        <dbReference type="Proteomes" id="UP000056450"/>
    </source>
</evidence>
<dbReference type="RefSeq" id="WP_059548967.1">
    <property type="nucleotide sequence ID" value="NZ_CP013438.1"/>
</dbReference>
<dbReference type="InterPro" id="IPR036291">
    <property type="entry name" value="NAD(P)-bd_dom_sf"/>
</dbReference>
<dbReference type="Gene3D" id="3.90.180.10">
    <property type="entry name" value="Medium-chain alcohol dehydrogenases, catalytic domain"/>
    <property type="match status" value="1"/>
</dbReference>
<accession>A0AAP1C7L7</accession>
<protein>
    <submittedName>
        <fullName evidence="4">Zinc-binding dehydrogenase</fullName>
    </submittedName>
</protein>
<dbReference type="SUPFAM" id="SSF50129">
    <property type="entry name" value="GroES-like"/>
    <property type="match status" value="1"/>
</dbReference>
<dbReference type="SUPFAM" id="SSF51735">
    <property type="entry name" value="NAD(P)-binding Rossmann-fold domains"/>
    <property type="match status" value="1"/>
</dbReference>
<dbReference type="AlphaFoldDB" id="A0AAP1C7L7"/>
<keyword evidence="2" id="KW-0560">Oxidoreductase</keyword>
<dbReference type="InterPro" id="IPR020843">
    <property type="entry name" value="ER"/>
</dbReference>
<dbReference type="PANTHER" id="PTHR48106">
    <property type="entry name" value="QUINONE OXIDOREDUCTASE PIG3-RELATED"/>
    <property type="match status" value="1"/>
</dbReference>
<dbReference type="NCBIfam" id="TIGR02824">
    <property type="entry name" value="quinone_pig3"/>
    <property type="match status" value="1"/>
</dbReference>
<dbReference type="Pfam" id="PF08240">
    <property type="entry name" value="ADH_N"/>
    <property type="match status" value="1"/>
</dbReference>
<gene>
    <name evidence="4" type="ORF">WI41_02975</name>
</gene>
<sequence length="345" mass="36429">MTAIEIVRPGGPEVLVPATRAVPSPGAGEVLIRIHAAGVNGPDVFQRKGLYDPPPGASDIPGLEVAGEVVAVGRDVTRFTAGDRVCALIPGGGYAEYAVANESNTLAIPEGLGMTEAAAMPETFMTVWLNLFQRGGFKAGESVLIHGGASGIGTTATMLAKAFGASKIITTVGADAQRDASLRLGADHAIDYRSEDFVDAVARFTDGRGVDVIVDIIAGDYVARNFAAAALNGRIVQIGVINGPAKELDLFPMLTKRLTHIGSTLRSRTYDEKAQIIRELEHAVWPLIRQGVVKPQVFRLFELRDARAAHELMDSGRHIGKIVLVTPAAEPSLQAAVDANVKHST</sequence>
<proteinExistence type="predicted"/>
<dbReference type="KEGG" id="blat:WK25_19870"/>
<dbReference type="Proteomes" id="UP000056450">
    <property type="component" value="Unassembled WGS sequence"/>
</dbReference>
<dbReference type="EMBL" id="LOTQ01000061">
    <property type="protein sequence ID" value="KUZ97637.1"/>
    <property type="molecule type" value="Genomic_DNA"/>
</dbReference>
<organism evidence="4 5">
    <name type="scientific">Burkholderia latens</name>
    <dbReference type="NCBI Taxonomy" id="488446"/>
    <lineage>
        <taxon>Bacteria</taxon>
        <taxon>Pseudomonadati</taxon>
        <taxon>Pseudomonadota</taxon>
        <taxon>Betaproteobacteria</taxon>
        <taxon>Burkholderiales</taxon>
        <taxon>Burkholderiaceae</taxon>
        <taxon>Burkholderia</taxon>
        <taxon>Burkholderia cepacia complex</taxon>
    </lineage>
</organism>
<evidence type="ECO:0000256" key="2">
    <source>
        <dbReference type="ARBA" id="ARBA00023002"/>
    </source>
</evidence>
<reference evidence="4 5" key="1">
    <citation type="submission" date="2015-11" db="EMBL/GenBank/DDBJ databases">
        <title>Expanding the genomic diversity of Burkholderia species for the development of highly accurate diagnostics.</title>
        <authorList>
            <person name="Sahl J."/>
            <person name="Keim P."/>
            <person name="Wagner D."/>
        </authorList>
    </citation>
    <scope>NUCLEOTIDE SEQUENCE [LARGE SCALE GENOMIC DNA]</scope>
    <source>
        <strain evidence="4 5">RF32-BP12</strain>
    </source>
</reference>
<evidence type="ECO:0000259" key="3">
    <source>
        <dbReference type="SMART" id="SM00829"/>
    </source>
</evidence>
<comment type="caution">
    <text evidence="4">The sequence shown here is derived from an EMBL/GenBank/DDBJ whole genome shotgun (WGS) entry which is preliminary data.</text>
</comment>
<dbReference type="Gene3D" id="3.40.50.720">
    <property type="entry name" value="NAD(P)-binding Rossmann-like Domain"/>
    <property type="match status" value="1"/>
</dbReference>
<feature type="domain" description="Enoyl reductase (ER)" evidence="3">
    <location>
        <begin position="10"/>
        <end position="324"/>
    </location>
</feature>
<dbReference type="SMART" id="SM00829">
    <property type="entry name" value="PKS_ER"/>
    <property type="match status" value="1"/>
</dbReference>
<keyword evidence="1" id="KW-0521">NADP</keyword>
<dbReference type="InterPro" id="IPR013154">
    <property type="entry name" value="ADH-like_N"/>
</dbReference>
<dbReference type="Pfam" id="PF00107">
    <property type="entry name" value="ADH_zinc_N"/>
    <property type="match status" value="1"/>
</dbReference>
<dbReference type="GO" id="GO:0070402">
    <property type="term" value="F:NADPH binding"/>
    <property type="evidence" value="ECO:0007669"/>
    <property type="project" value="TreeGrafter"/>
</dbReference>
<dbReference type="InterPro" id="IPR013149">
    <property type="entry name" value="ADH-like_C"/>
</dbReference>